<gene>
    <name evidence="1" type="ORF">FV139_07555</name>
</gene>
<accession>A0A5C9A8M3</accession>
<evidence type="ECO:0000313" key="1">
    <source>
        <dbReference type="EMBL" id="TXS95917.1"/>
    </source>
</evidence>
<keyword evidence="2" id="KW-1185">Reference proteome</keyword>
<keyword evidence="1" id="KW-0808">Transferase</keyword>
<dbReference type="Proteomes" id="UP000321039">
    <property type="component" value="Unassembled WGS sequence"/>
</dbReference>
<name>A0A5C9A8M3_9GAMM</name>
<organism evidence="1 2">
    <name type="scientific">Parahaliea maris</name>
    <dbReference type="NCBI Taxonomy" id="2716870"/>
    <lineage>
        <taxon>Bacteria</taxon>
        <taxon>Pseudomonadati</taxon>
        <taxon>Pseudomonadota</taxon>
        <taxon>Gammaproteobacteria</taxon>
        <taxon>Cellvibrionales</taxon>
        <taxon>Halieaceae</taxon>
        <taxon>Parahaliea</taxon>
    </lineage>
</organism>
<protein>
    <submittedName>
        <fullName evidence="1">Acetyltransferase</fullName>
    </submittedName>
</protein>
<evidence type="ECO:0000313" key="2">
    <source>
        <dbReference type="Proteomes" id="UP000321039"/>
    </source>
</evidence>
<comment type="caution">
    <text evidence="1">The sequence shown here is derived from an EMBL/GenBank/DDBJ whole genome shotgun (WGS) entry which is preliminary data.</text>
</comment>
<proteinExistence type="predicted"/>
<dbReference type="EMBL" id="VRZA01000002">
    <property type="protein sequence ID" value="TXS95917.1"/>
    <property type="molecule type" value="Genomic_DNA"/>
</dbReference>
<sequence>MLLRHRSTGHIVSVSVSDLQRLCHALHQDVMARDQVGEEEQDPEAIAKGDLVFLSGEALPRCWTDPNYREPR</sequence>
<dbReference type="GO" id="GO:0016740">
    <property type="term" value="F:transferase activity"/>
    <property type="evidence" value="ECO:0007669"/>
    <property type="project" value="UniProtKB-KW"/>
</dbReference>
<dbReference type="AlphaFoldDB" id="A0A5C9A8M3"/>
<reference evidence="1 2" key="1">
    <citation type="submission" date="2019-08" db="EMBL/GenBank/DDBJ databases">
        <title>Parahaliea maris sp. nov., isolated from the surface seawater.</title>
        <authorList>
            <person name="Liu Y."/>
        </authorList>
    </citation>
    <scope>NUCLEOTIDE SEQUENCE [LARGE SCALE GENOMIC DNA]</scope>
    <source>
        <strain evidence="1 2">HSLHS9</strain>
    </source>
</reference>